<organism evidence="1">
    <name type="scientific">bioreactor metagenome</name>
    <dbReference type="NCBI Taxonomy" id="1076179"/>
    <lineage>
        <taxon>unclassified sequences</taxon>
        <taxon>metagenomes</taxon>
        <taxon>ecological metagenomes</taxon>
    </lineage>
</organism>
<name>A0A645FP16_9ZZZZ</name>
<gene>
    <name evidence="1" type="ORF">SDC9_163509</name>
</gene>
<evidence type="ECO:0000313" key="1">
    <source>
        <dbReference type="EMBL" id="MPN16171.1"/>
    </source>
</evidence>
<dbReference type="AlphaFoldDB" id="A0A645FP16"/>
<accession>A0A645FP16</accession>
<protein>
    <submittedName>
        <fullName evidence="1">Uncharacterized protein</fullName>
    </submittedName>
</protein>
<reference evidence="1" key="1">
    <citation type="submission" date="2019-08" db="EMBL/GenBank/DDBJ databases">
        <authorList>
            <person name="Kucharzyk K."/>
            <person name="Murdoch R.W."/>
            <person name="Higgins S."/>
            <person name="Loffler F."/>
        </authorList>
    </citation>
    <scope>NUCLEOTIDE SEQUENCE</scope>
</reference>
<dbReference type="EMBL" id="VSSQ01063085">
    <property type="protein sequence ID" value="MPN16171.1"/>
    <property type="molecule type" value="Genomic_DNA"/>
</dbReference>
<proteinExistence type="predicted"/>
<sequence>MGFLDLSEDETQKIHKWAKQGITVLWTDGGGTYKYYDNREDYIDKFKQFSDTQLRDIFKNAGVHIYLNSGDLFYIGRNWLCVHSVFGGNKTINLPFSAEVINAKNDKVYSNLTNNIEINMEAKSTVLFRLNPR</sequence>
<comment type="caution">
    <text evidence="1">The sequence shown here is derived from an EMBL/GenBank/DDBJ whole genome shotgun (WGS) entry which is preliminary data.</text>
</comment>